<proteinExistence type="predicted"/>
<name>A0A5R8WX68_9BACT</name>
<comment type="caution">
    <text evidence="1">The sequence shown here is derived from an EMBL/GenBank/DDBJ whole genome shotgun (WGS) entry which is preliminary data.</text>
</comment>
<dbReference type="AlphaFoldDB" id="A0A5R8WX68"/>
<evidence type="ECO:0000313" key="2">
    <source>
        <dbReference type="Proteomes" id="UP000305517"/>
    </source>
</evidence>
<keyword evidence="2" id="KW-1185">Reference proteome</keyword>
<dbReference type="PANTHER" id="PTHR12993">
    <property type="entry name" value="N-ACETYLGLUCOSAMINYL-PHOSPHATIDYLINOSITOL DE-N-ACETYLASE-RELATED"/>
    <property type="match status" value="1"/>
</dbReference>
<accession>A0A5R8WX68</accession>
<reference evidence="1 2" key="1">
    <citation type="submission" date="2019-05" db="EMBL/GenBank/DDBJ databases">
        <title>Hymenobacter edaphi sp. nov., isolated from abandoned arsenic-contaminated farmland soil.</title>
        <authorList>
            <person name="Nie L."/>
        </authorList>
    </citation>
    <scope>NUCLEOTIDE SEQUENCE [LARGE SCALE GENOMIC DNA]</scope>
    <source>
        <strain evidence="1 2">1-3-3-8</strain>
    </source>
</reference>
<organism evidence="1 2">
    <name type="scientific">Hymenobacter jeollabukensis</name>
    <dbReference type="NCBI Taxonomy" id="2025313"/>
    <lineage>
        <taxon>Bacteria</taxon>
        <taxon>Pseudomonadati</taxon>
        <taxon>Bacteroidota</taxon>
        <taxon>Cytophagia</taxon>
        <taxon>Cytophagales</taxon>
        <taxon>Hymenobacteraceae</taxon>
        <taxon>Hymenobacter</taxon>
    </lineage>
</organism>
<dbReference type="Proteomes" id="UP000305517">
    <property type="component" value="Unassembled WGS sequence"/>
</dbReference>
<protein>
    <submittedName>
        <fullName evidence="1">PIG-L family deacetylase</fullName>
    </submittedName>
</protein>
<dbReference type="InterPro" id="IPR003737">
    <property type="entry name" value="GlcNAc_PI_deacetylase-related"/>
</dbReference>
<dbReference type="SUPFAM" id="SSF102588">
    <property type="entry name" value="LmbE-like"/>
    <property type="match status" value="1"/>
</dbReference>
<dbReference type="RefSeq" id="WP_138075364.1">
    <property type="nucleotide sequence ID" value="NZ_VAJM01000001.1"/>
</dbReference>
<evidence type="ECO:0000313" key="1">
    <source>
        <dbReference type="EMBL" id="TLM97121.1"/>
    </source>
</evidence>
<dbReference type="OrthoDB" id="9790023at2"/>
<dbReference type="GO" id="GO:0016811">
    <property type="term" value="F:hydrolase activity, acting on carbon-nitrogen (but not peptide) bonds, in linear amides"/>
    <property type="evidence" value="ECO:0007669"/>
    <property type="project" value="TreeGrafter"/>
</dbReference>
<dbReference type="PANTHER" id="PTHR12993:SF30">
    <property type="entry name" value="N-ACETYL-ALPHA-D-GLUCOSAMINYL L-MALATE DEACETYLASE 1"/>
    <property type="match status" value="1"/>
</dbReference>
<sequence>MIRLLPVPPAGAAGLRVLCLGAHADDIEIGAGGTLLRLLADKQVAAVTWVVFSSTPERAREARASAEAFLADAPASLPRDIRILAFTDGLLPQLVPEVKAIFEQLKAFNPDLILTHYRHDLHQDHRLLSELTWNTFRSHLVLEYEIPKYDGDLGNPGCFVELPAAVLDRKVELLLRHFPSQAGKHWFDAETFRALPRLRGMQAACSGRYAEAFYTRKVLL</sequence>
<dbReference type="InterPro" id="IPR024078">
    <property type="entry name" value="LmbE-like_dom_sf"/>
</dbReference>
<dbReference type="Gene3D" id="3.40.50.10320">
    <property type="entry name" value="LmbE-like"/>
    <property type="match status" value="1"/>
</dbReference>
<gene>
    <name evidence="1" type="ORF">FDY95_03775</name>
</gene>
<dbReference type="EMBL" id="VAJM01000001">
    <property type="protein sequence ID" value="TLM97121.1"/>
    <property type="molecule type" value="Genomic_DNA"/>
</dbReference>
<dbReference type="Pfam" id="PF02585">
    <property type="entry name" value="PIG-L"/>
    <property type="match status" value="1"/>
</dbReference>